<sequence length="211" mass="24383">MITEDPEKRPTVEETLDHPLFWKPQRRLDYFIKIGNQDEAENHLNADPELVQALDQGVEKRSFYQWKSKLPHVLIQKMDGKRKAYTDSTLELLRFIRNLDAHYTKVADKDADVACCVCKELVNLAQLLRDARERGKQLAEEGKDLNFRLAEAQGDNKRLGDEEVGARHFPAYERENLVHQLEKMEEMGNSVKALTDELQDVKAEHSTGRTP</sequence>
<evidence type="ECO:0000313" key="6">
    <source>
        <dbReference type="EMBL" id="KAK6323189.1"/>
    </source>
</evidence>
<reference evidence="6 7" key="1">
    <citation type="submission" date="2021-04" db="EMBL/GenBank/DDBJ databases">
        <authorList>
            <person name="De Guttry C."/>
            <person name="Zahm M."/>
            <person name="Klopp C."/>
            <person name="Cabau C."/>
            <person name="Louis A."/>
            <person name="Berthelot C."/>
            <person name="Parey E."/>
            <person name="Roest Crollius H."/>
            <person name="Montfort J."/>
            <person name="Robinson-Rechavi M."/>
            <person name="Bucao C."/>
            <person name="Bouchez O."/>
            <person name="Gislard M."/>
            <person name="Lluch J."/>
            <person name="Milhes M."/>
            <person name="Lampietro C."/>
            <person name="Lopez Roques C."/>
            <person name="Donnadieu C."/>
            <person name="Braasch I."/>
            <person name="Desvignes T."/>
            <person name="Postlethwait J."/>
            <person name="Bobe J."/>
            <person name="Wedekind C."/>
            <person name="Guiguen Y."/>
        </authorList>
    </citation>
    <scope>NUCLEOTIDE SEQUENCE [LARGE SCALE GENOMIC DNA]</scope>
    <source>
        <strain evidence="6">Cs_M1</strain>
        <tissue evidence="6">Blood</tissue>
    </source>
</reference>
<protein>
    <recommendedName>
        <fullName evidence="5">KEN domain-containing protein</fullName>
    </recommendedName>
</protein>
<evidence type="ECO:0000256" key="1">
    <source>
        <dbReference type="ARBA" id="ARBA00005872"/>
    </source>
</evidence>
<name>A0AAN8M5H6_9TELE</name>
<dbReference type="PROSITE" id="PS51392">
    <property type="entry name" value="KEN"/>
    <property type="match status" value="1"/>
</dbReference>
<dbReference type="InterPro" id="IPR038357">
    <property type="entry name" value="KEN_sf"/>
</dbReference>
<accession>A0AAN8M5H6</accession>
<keyword evidence="2" id="KW-0547">Nucleotide-binding</keyword>
<evidence type="ECO:0000313" key="7">
    <source>
        <dbReference type="Proteomes" id="UP001356427"/>
    </source>
</evidence>
<keyword evidence="4" id="KW-0175">Coiled coil</keyword>
<dbReference type="Pfam" id="PF06479">
    <property type="entry name" value="Ribonuc_2-5A"/>
    <property type="match status" value="1"/>
</dbReference>
<dbReference type="InterPro" id="IPR010513">
    <property type="entry name" value="KEN_dom"/>
</dbReference>
<dbReference type="PANTHER" id="PTHR21682:SF2">
    <property type="entry name" value="COILED-COIL DOMAIN-CONTAINING PROTEIN 149"/>
    <property type="match status" value="1"/>
</dbReference>
<dbReference type="AlphaFoldDB" id="A0AAN8M5H6"/>
<proteinExistence type="inferred from homology"/>
<dbReference type="PANTHER" id="PTHR21682">
    <property type="entry name" value="COILED-COIL DOMAIN-CONTAINING PROTEIN 149"/>
    <property type="match status" value="1"/>
</dbReference>
<evidence type="ECO:0000256" key="2">
    <source>
        <dbReference type="ARBA" id="ARBA00022741"/>
    </source>
</evidence>
<evidence type="ECO:0000256" key="3">
    <source>
        <dbReference type="ARBA" id="ARBA00022840"/>
    </source>
</evidence>
<dbReference type="GO" id="GO:0004540">
    <property type="term" value="F:RNA nuclease activity"/>
    <property type="evidence" value="ECO:0007669"/>
    <property type="project" value="InterPro"/>
</dbReference>
<dbReference type="Pfam" id="PF09789">
    <property type="entry name" value="CC149"/>
    <property type="match status" value="1"/>
</dbReference>
<dbReference type="InterPro" id="IPR019179">
    <property type="entry name" value="CC149"/>
</dbReference>
<dbReference type="Proteomes" id="UP001356427">
    <property type="component" value="Unassembled WGS sequence"/>
</dbReference>
<comment type="similarity">
    <text evidence="1">Belongs to the CCDC149 family.</text>
</comment>
<dbReference type="EMBL" id="JAGTTL010000004">
    <property type="protein sequence ID" value="KAK6323189.1"/>
    <property type="molecule type" value="Genomic_DNA"/>
</dbReference>
<dbReference type="GO" id="GO:0006397">
    <property type="term" value="P:mRNA processing"/>
    <property type="evidence" value="ECO:0007669"/>
    <property type="project" value="InterPro"/>
</dbReference>
<evidence type="ECO:0000256" key="4">
    <source>
        <dbReference type="ARBA" id="ARBA00023054"/>
    </source>
</evidence>
<organism evidence="6 7">
    <name type="scientific">Coregonus suidteri</name>
    <dbReference type="NCBI Taxonomy" id="861788"/>
    <lineage>
        <taxon>Eukaryota</taxon>
        <taxon>Metazoa</taxon>
        <taxon>Chordata</taxon>
        <taxon>Craniata</taxon>
        <taxon>Vertebrata</taxon>
        <taxon>Euteleostomi</taxon>
        <taxon>Actinopterygii</taxon>
        <taxon>Neopterygii</taxon>
        <taxon>Teleostei</taxon>
        <taxon>Protacanthopterygii</taxon>
        <taxon>Salmoniformes</taxon>
        <taxon>Salmonidae</taxon>
        <taxon>Coregoninae</taxon>
        <taxon>Coregonus</taxon>
    </lineage>
</organism>
<keyword evidence="7" id="KW-1185">Reference proteome</keyword>
<comment type="caution">
    <text evidence="6">The sequence shown here is derived from an EMBL/GenBank/DDBJ whole genome shotgun (WGS) entry which is preliminary data.</text>
</comment>
<gene>
    <name evidence="6" type="ORF">J4Q44_G00055280</name>
</gene>
<dbReference type="GO" id="GO:0005524">
    <property type="term" value="F:ATP binding"/>
    <property type="evidence" value="ECO:0007669"/>
    <property type="project" value="UniProtKB-KW"/>
</dbReference>
<dbReference type="Gene3D" id="1.20.1440.180">
    <property type="entry name" value="KEN domain"/>
    <property type="match status" value="1"/>
</dbReference>
<feature type="domain" description="KEN" evidence="5">
    <location>
        <begin position="24"/>
        <end position="171"/>
    </location>
</feature>
<keyword evidence="3" id="KW-0067">ATP-binding</keyword>
<evidence type="ECO:0000259" key="5">
    <source>
        <dbReference type="PROSITE" id="PS51392"/>
    </source>
</evidence>